<dbReference type="EC" id="1.3.3.15" evidence="6 12"/>
<dbReference type="Gene3D" id="3.50.50.60">
    <property type="entry name" value="FAD/NAD(P)-binding domain"/>
    <property type="match status" value="1"/>
</dbReference>
<evidence type="ECO:0000256" key="12">
    <source>
        <dbReference type="RuleBase" id="RU364052"/>
    </source>
</evidence>
<evidence type="ECO:0000256" key="6">
    <source>
        <dbReference type="ARBA" id="ARBA00012402"/>
    </source>
</evidence>
<evidence type="ECO:0000256" key="9">
    <source>
        <dbReference type="ARBA" id="ARBA00022827"/>
    </source>
</evidence>
<dbReference type="InterPro" id="IPR036188">
    <property type="entry name" value="FAD/NAD-bd_sf"/>
</dbReference>
<evidence type="ECO:0000256" key="8">
    <source>
        <dbReference type="ARBA" id="ARBA00022630"/>
    </source>
</evidence>
<evidence type="ECO:0000259" key="13">
    <source>
        <dbReference type="Pfam" id="PF01593"/>
    </source>
</evidence>
<name>A0ABP9ESS1_9PSEU</name>
<evidence type="ECO:0000256" key="2">
    <source>
        <dbReference type="ARBA" id="ARBA00001974"/>
    </source>
</evidence>
<dbReference type="InterPro" id="IPR004572">
    <property type="entry name" value="Protoporphyrinogen_oxidase"/>
</dbReference>
<evidence type="ECO:0000313" key="15">
    <source>
        <dbReference type="Proteomes" id="UP001500457"/>
    </source>
</evidence>
<dbReference type="PANTHER" id="PTHR42923:SF3">
    <property type="entry name" value="PROTOPORPHYRINOGEN OXIDASE"/>
    <property type="match status" value="1"/>
</dbReference>
<feature type="domain" description="Amine oxidase" evidence="13">
    <location>
        <begin position="11"/>
        <end position="480"/>
    </location>
</feature>
<evidence type="ECO:0000256" key="10">
    <source>
        <dbReference type="ARBA" id="ARBA00023002"/>
    </source>
</evidence>
<dbReference type="Proteomes" id="UP001500457">
    <property type="component" value="Unassembled WGS sequence"/>
</dbReference>
<dbReference type="RefSeq" id="WP_274230089.1">
    <property type="nucleotide sequence ID" value="NZ_BAABHQ010000013.1"/>
</dbReference>
<evidence type="ECO:0000313" key="14">
    <source>
        <dbReference type="EMBL" id="GAA4886089.1"/>
    </source>
</evidence>
<dbReference type="NCBIfam" id="TIGR00562">
    <property type="entry name" value="proto_IX_ox"/>
    <property type="match status" value="1"/>
</dbReference>
<comment type="catalytic activity">
    <reaction evidence="1">
        <text>coproporphyrinogen III + 3 O2 = coproporphyrin III + 3 H2O2</text>
        <dbReference type="Rhea" id="RHEA:43436"/>
        <dbReference type="ChEBI" id="CHEBI:15379"/>
        <dbReference type="ChEBI" id="CHEBI:16240"/>
        <dbReference type="ChEBI" id="CHEBI:57309"/>
        <dbReference type="ChEBI" id="CHEBI:131725"/>
        <dbReference type="EC" id="1.3.3.15"/>
    </reaction>
    <physiologicalReaction direction="left-to-right" evidence="1">
        <dbReference type="Rhea" id="RHEA:43437"/>
    </physiologicalReaction>
</comment>
<evidence type="ECO:0000256" key="4">
    <source>
        <dbReference type="ARBA" id="ARBA00004744"/>
    </source>
</evidence>
<sequence length="490" mass="48853">MTRVLVVGGGVSGLAAAHRLRTLLGPDAEIVVVEAARSLGGKLAAMEIGGRRVDVGAEAFLARRPEAGARIAELGLDDQLVHPGPAASGLRVGGRTVGLPPRTVMGVPGDPDVAADALSPAGLAALRADRPGDWEPGGDVAVGALVRARLGDEVADRLVDPLLGGVYAGHADGLGLRATVPALAAALDADPRSLLAAARACLPAPPAEAAPPVATGAPSSSPGRAPVFGTLRGGLADLPATLALAARADLRLGRTVTALARTPDGWRAEITDDAPVEADAVVLAVPAPAVRRLLADHAPGAARAAGEIELASSALVVLALPAAAAGPLAGRSGVLVGAGERRPDGLPWTIKATTFSSEKWPHLAPHDTGDPDATAVLRLSIGRHGDPGSLAALRRDDDDLVSAARSDLAALTGIEEVPVESAVVRWPGGLPQYGVGHLDRVAAIESGVAALPGLAVAGAALHGVGVPACLATADAAARRVAEHLAATTVR</sequence>
<keyword evidence="15" id="KW-1185">Reference proteome</keyword>
<evidence type="ECO:0000256" key="1">
    <source>
        <dbReference type="ARBA" id="ARBA00001755"/>
    </source>
</evidence>
<proteinExistence type="inferred from homology"/>
<comment type="pathway">
    <text evidence="4 12">Porphyrin-containing compound metabolism; protoheme biosynthesis.</text>
</comment>
<evidence type="ECO:0000256" key="3">
    <source>
        <dbReference type="ARBA" id="ARBA00002185"/>
    </source>
</evidence>
<keyword evidence="12" id="KW-0963">Cytoplasm</keyword>
<keyword evidence="10 12" id="KW-0560">Oxidoreductase</keyword>
<comment type="cofactor">
    <cofactor evidence="2 12">
        <name>FAD</name>
        <dbReference type="ChEBI" id="CHEBI:57692"/>
    </cofactor>
</comment>
<evidence type="ECO:0000256" key="7">
    <source>
        <dbReference type="ARBA" id="ARBA00019046"/>
    </source>
</evidence>
<comment type="subcellular location">
    <subcellularLocation>
        <location evidence="12">Cytoplasm</location>
    </subcellularLocation>
</comment>
<dbReference type="SUPFAM" id="SSF51905">
    <property type="entry name" value="FAD/NAD(P)-binding domain"/>
    <property type="match status" value="1"/>
</dbReference>
<gene>
    <name evidence="14" type="primary">hemG</name>
    <name evidence="14" type="ORF">GCM10023203_43310</name>
</gene>
<reference evidence="15" key="1">
    <citation type="journal article" date="2019" name="Int. J. Syst. Evol. Microbiol.">
        <title>The Global Catalogue of Microorganisms (GCM) 10K type strain sequencing project: providing services to taxonomists for standard genome sequencing and annotation.</title>
        <authorList>
            <consortium name="The Broad Institute Genomics Platform"/>
            <consortium name="The Broad Institute Genome Sequencing Center for Infectious Disease"/>
            <person name="Wu L."/>
            <person name="Ma J."/>
        </authorList>
    </citation>
    <scope>NUCLEOTIDE SEQUENCE [LARGE SCALE GENOMIC DNA]</scope>
    <source>
        <strain evidence="15">JCM 17983</strain>
    </source>
</reference>
<dbReference type="InterPro" id="IPR050464">
    <property type="entry name" value="Zeta_carotene_desat/Oxidored"/>
</dbReference>
<comment type="caution">
    <text evidence="14">The sequence shown here is derived from an EMBL/GenBank/DDBJ whole genome shotgun (WGS) entry which is preliminary data.</text>
</comment>
<evidence type="ECO:0000256" key="5">
    <source>
        <dbReference type="ARBA" id="ARBA00008310"/>
    </source>
</evidence>
<organism evidence="14 15">
    <name type="scientific">Actinomycetospora straminea</name>
    <dbReference type="NCBI Taxonomy" id="663607"/>
    <lineage>
        <taxon>Bacteria</taxon>
        <taxon>Bacillati</taxon>
        <taxon>Actinomycetota</taxon>
        <taxon>Actinomycetes</taxon>
        <taxon>Pseudonocardiales</taxon>
        <taxon>Pseudonocardiaceae</taxon>
        <taxon>Actinomycetospora</taxon>
    </lineage>
</organism>
<comment type="function">
    <text evidence="3 12">Involved in coproporphyrin-dependent heme b biosynthesis. Catalyzes the oxidation of coproporphyrinogen III to coproporphyrin III.</text>
</comment>
<dbReference type="SUPFAM" id="SSF54373">
    <property type="entry name" value="FAD-linked reductases, C-terminal domain"/>
    <property type="match status" value="1"/>
</dbReference>
<accession>A0ABP9ESS1</accession>
<dbReference type="PANTHER" id="PTHR42923">
    <property type="entry name" value="PROTOPORPHYRINOGEN OXIDASE"/>
    <property type="match status" value="1"/>
</dbReference>
<keyword evidence="11 12" id="KW-0350">Heme biosynthesis</keyword>
<comment type="similarity">
    <text evidence="5 12">Belongs to the protoporphyrinogen/coproporphyrinogen oxidase family. Coproporphyrinogen III oxidase subfamily.</text>
</comment>
<protein>
    <recommendedName>
        <fullName evidence="7 12">Coproporphyrinogen III oxidase</fullName>
        <ecNumber evidence="6 12">1.3.3.15</ecNumber>
    </recommendedName>
</protein>
<keyword evidence="9 12" id="KW-0274">FAD</keyword>
<keyword evidence="8 12" id="KW-0285">Flavoprotein</keyword>
<dbReference type="Gene3D" id="3.90.660.20">
    <property type="entry name" value="Protoporphyrinogen oxidase, mitochondrial, domain 2"/>
    <property type="match status" value="1"/>
</dbReference>
<dbReference type="EMBL" id="BAABHQ010000013">
    <property type="protein sequence ID" value="GAA4886089.1"/>
    <property type="molecule type" value="Genomic_DNA"/>
</dbReference>
<dbReference type="InterPro" id="IPR002937">
    <property type="entry name" value="Amino_oxidase"/>
</dbReference>
<dbReference type="Gene3D" id="1.10.3110.10">
    <property type="entry name" value="protoporphyrinogen ix oxidase, domain 3"/>
    <property type="match status" value="1"/>
</dbReference>
<evidence type="ECO:0000256" key="11">
    <source>
        <dbReference type="ARBA" id="ARBA00023133"/>
    </source>
</evidence>
<dbReference type="Pfam" id="PF01593">
    <property type="entry name" value="Amino_oxidase"/>
    <property type="match status" value="1"/>
</dbReference>